<sequence>MSAHPRHAHEHPAPAAAPRPFILALAITLGLMAVEAVGGWLTGSLALLADAGHLLADVGTLAVGFIGGWLAARPATAEMSYGYRRAEILAAITNALALWVVAAAILYEAVQRFRIPHPVSAPGMLLVALVGLAGNLVNSAVLAPGRGESLNLRVAFTHVLADAAAAVGTIAASFVILVTGWGQADAAASVAIAGLILAASWPLLQEALQVLMEGTPRHLSVHEVEAAMRAVAGVMSVHDLHIWSLTSGMEAVSGHVVIADPRESQRVLGDLGRMLCDRFGLGHVTLQVETEEFSESWHRDCTPRIRTGVTR</sequence>
<dbReference type="SUPFAM" id="SSF160240">
    <property type="entry name" value="Cation efflux protein cytoplasmic domain-like"/>
    <property type="match status" value="1"/>
</dbReference>
<reference evidence="11 12" key="1">
    <citation type="journal article" date="2019" name="Nat. Microbiol.">
        <title>Mediterranean grassland soil C-N compound turnover is dependent on rainfall and depth, and is mediated by genomically divergent microorganisms.</title>
        <authorList>
            <person name="Diamond S."/>
            <person name="Andeer P.F."/>
            <person name="Li Z."/>
            <person name="Crits-Christoph A."/>
            <person name="Burstein D."/>
            <person name="Anantharaman K."/>
            <person name="Lane K.R."/>
            <person name="Thomas B.C."/>
            <person name="Pan C."/>
            <person name="Northen T.R."/>
            <person name="Banfield J.F."/>
        </authorList>
    </citation>
    <scope>NUCLEOTIDE SEQUENCE [LARGE SCALE GENOMIC DNA]</scope>
    <source>
        <strain evidence="11">NP_6</strain>
    </source>
</reference>
<feature type="domain" description="Cation efflux protein transmembrane" evidence="9">
    <location>
        <begin position="22"/>
        <end position="212"/>
    </location>
</feature>
<dbReference type="InterPro" id="IPR036837">
    <property type="entry name" value="Cation_efflux_CTD_sf"/>
</dbReference>
<evidence type="ECO:0000259" key="9">
    <source>
        <dbReference type="Pfam" id="PF01545"/>
    </source>
</evidence>
<dbReference type="Proteomes" id="UP000318093">
    <property type="component" value="Unassembled WGS sequence"/>
</dbReference>
<keyword evidence="3" id="KW-0813">Transport</keyword>
<feature type="transmembrane region" description="Helical" evidence="8">
    <location>
        <begin position="54"/>
        <end position="76"/>
    </location>
</feature>
<dbReference type="Gene3D" id="1.20.1510.10">
    <property type="entry name" value="Cation efflux protein transmembrane domain"/>
    <property type="match status" value="1"/>
</dbReference>
<evidence type="ECO:0000256" key="5">
    <source>
        <dbReference type="ARBA" id="ARBA00022989"/>
    </source>
</evidence>
<organism evidence="11 12">
    <name type="scientific">Candidatus Segetimicrobium genomatis</name>
    <dbReference type="NCBI Taxonomy" id="2569760"/>
    <lineage>
        <taxon>Bacteria</taxon>
        <taxon>Bacillati</taxon>
        <taxon>Candidatus Sysuimicrobiota</taxon>
        <taxon>Candidatus Sysuimicrobiia</taxon>
        <taxon>Candidatus Sysuimicrobiales</taxon>
        <taxon>Candidatus Segetimicrobiaceae</taxon>
        <taxon>Candidatus Segetimicrobium</taxon>
    </lineage>
</organism>
<evidence type="ECO:0000256" key="4">
    <source>
        <dbReference type="ARBA" id="ARBA00022692"/>
    </source>
</evidence>
<dbReference type="PANTHER" id="PTHR11562">
    <property type="entry name" value="CATION EFFLUX PROTEIN/ ZINC TRANSPORTER"/>
    <property type="match status" value="1"/>
</dbReference>
<evidence type="ECO:0000313" key="12">
    <source>
        <dbReference type="Proteomes" id="UP000318093"/>
    </source>
</evidence>
<evidence type="ECO:0000256" key="7">
    <source>
        <dbReference type="ARBA" id="ARBA00023136"/>
    </source>
</evidence>
<dbReference type="InterPro" id="IPR050681">
    <property type="entry name" value="CDF/SLC30A"/>
</dbReference>
<evidence type="ECO:0000256" key="1">
    <source>
        <dbReference type="ARBA" id="ARBA00004141"/>
    </source>
</evidence>
<feature type="transmembrane region" description="Helical" evidence="8">
    <location>
        <begin position="88"/>
        <end position="107"/>
    </location>
</feature>
<feature type="transmembrane region" description="Helical" evidence="8">
    <location>
        <begin position="21"/>
        <end position="42"/>
    </location>
</feature>
<proteinExistence type="inferred from homology"/>
<comment type="caution">
    <text evidence="11">The sequence shown here is derived from an EMBL/GenBank/DDBJ whole genome shotgun (WGS) entry which is preliminary data.</text>
</comment>
<dbReference type="Pfam" id="PF16916">
    <property type="entry name" value="ZT_dimer"/>
    <property type="match status" value="1"/>
</dbReference>
<evidence type="ECO:0000256" key="3">
    <source>
        <dbReference type="ARBA" id="ARBA00022448"/>
    </source>
</evidence>
<dbReference type="Pfam" id="PF01545">
    <property type="entry name" value="Cation_efflux"/>
    <property type="match status" value="1"/>
</dbReference>
<dbReference type="InterPro" id="IPR027469">
    <property type="entry name" value="Cation_efflux_TMD_sf"/>
</dbReference>
<keyword evidence="4 8" id="KW-0812">Transmembrane</keyword>
<dbReference type="EMBL" id="VBAN01000075">
    <property type="protein sequence ID" value="TMI84178.1"/>
    <property type="molecule type" value="Genomic_DNA"/>
</dbReference>
<keyword evidence="6" id="KW-0406">Ion transport</keyword>
<gene>
    <name evidence="11" type="ORF">E6H03_02435</name>
</gene>
<dbReference type="NCBIfam" id="TIGR01297">
    <property type="entry name" value="CDF"/>
    <property type="match status" value="1"/>
</dbReference>
<comment type="subcellular location">
    <subcellularLocation>
        <location evidence="1">Membrane</location>
        <topology evidence="1">Multi-pass membrane protein</topology>
    </subcellularLocation>
</comment>
<name>A0A537JKW5_9BACT</name>
<feature type="transmembrane region" description="Helical" evidence="8">
    <location>
        <begin position="119"/>
        <end position="143"/>
    </location>
</feature>
<feature type="transmembrane region" description="Helical" evidence="8">
    <location>
        <begin position="186"/>
        <end position="204"/>
    </location>
</feature>
<feature type="domain" description="Cation efflux protein cytoplasmic" evidence="10">
    <location>
        <begin position="216"/>
        <end position="290"/>
    </location>
</feature>
<dbReference type="PANTHER" id="PTHR11562:SF17">
    <property type="entry name" value="RE54080P-RELATED"/>
    <property type="match status" value="1"/>
</dbReference>
<dbReference type="GO" id="GO:0005886">
    <property type="term" value="C:plasma membrane"/>
    <property type="evidence" value="ECO:0007669"/>
    <property type="project" value="TreeGrafter"/>
</dbReference>
<evidence type="ECO:0000256" key="2">
    <source>
        <dbReference type="ARBA" id="ARBA00008873"/>
    </source>
</evidence>
<dbReference type="InterPro" id="IPR058533">
    <property type="entry name" value="Cation_efflux_TM"/>
</dbReference>
<dbReference type="SUPFAM" id="SSF161111">
    <property type="entry name" value="Cation efflux protein transmembrane domain-like"/>
    <property type="match status" value="1"/>
</dbReference>
<comment type="similarity">
    <text evidence="2">Belongs to the cation diffusion facilitator (CDF) transporter (TC 2.A.4) family. SLC30A subfamily.</text>
</comment>
<evidence type="ECO:0000256" key="8">
    <source>
        <dbReference type="SAM" id="Phobius"/>
    </source>
</evidence>
<dbReference type="AlphaFoldDB" id="A0A537JKW5"/>
<feature type="transmembrane region" description="Helical" evidence="8">
    <location>
        <begin position="155"/>
        <end position="180"/>
    </location>
</feature>
<dbReference type="InterPro" id="IPR027470">
    <property type="entry name" value="Cation_efflux_CTD"/>
</dbReference>
<protein>
    <submittedName>
        <fullName evidence="11">Cation transporter</fullName>
    </submittedName>
</protein>
<dbReference type="GO" id="GO:0005385">
    <property type="term" value="F:zinc ion transmembrane transporter activity"/>
    <property type="evidence" value="ECO:0007669"/>
    <property type="project" value="TreeGrafter"/>
</dbReference>
<evidence type="ECO:0000313" key="11">
    <source>
        <dbReference type="EMBL" id="TMI84178.1"/>
    </source>
</evidence>
<dbReference type="InterPro" id="IPR002524">
    <property type="entry name" value="Cation_efflux"/>
</dbReference>
<keyword evidence="5 8" id="KW-1133">Transmembrane helix</keyword>
<keyword evidence="7 8" id="KW-0472">Membrane</keyword>
<evidence type="ECO:0000259" key="10">
    <source>
        <dbReference type="Pfam" id="PF16916"/>
    </source>
</evidence>
<evidence type="ECO:0000256" key="6">
    <source>
        <dbReference type="ARBA" id="ARBA00023065"/>
    </source>
</evidence>
<accession>A0A537JKW5</accession>